<feature type="signal peptide" evidence="1">
    <location>
        <begin position="1"/>
        <end position="20"/>
    </location>
</feature>
<accession>A0A7S7LUV5</accession>
<gene>
    <name evidence="2" type="ORF">HUE88_09215</name>
</gene>
<evidence type="ECO:0000313" key="2">
    <source>
        <dbReference type="EMBL" id="QOY51303.1"/>
    </source>
</evidence>
<reference evidence="2 3" key="1">
    <citation type="submission" date="2020-05" db="EMBL/GenBank/DDBJ databases">
        <title>Sulfurimonas marisnigri, sp. nov., and Sulfurimonas baltica, sp. nov., manganese oxide reducing chemolithoautotrophs of the class Epsilonproteobacteria isolated from the pelagic redoxclines of the Black and Baltic Seas and emended description of the genus Sulfurimonas.</title>
        <authorList>
            <person name="Henkel J.V."/>
            <person name="Laudan C."/>
            <person name="Werner J."/>
            <person name="Neu T."/>
            <person name="Plewe S."/>
            <person name="Sproer C."/>
            <person name="Bunk B."/>
            <person name="Schulz-Vogt H.N."/>
        </authorList>
    </citation>
    <scope>NUCLEOTIDE SEQUENCE [LARGE SCALE GENOMIC DNA]</scope>
    <source>
        <strain evidence="2 3">GD2</strain>
    </source>
</reference>
<organism evidence="2 3">
    <name type="scientific">Candidatus Sulfurimonas baltica</name>
    <dbReference type="NCBI Taxonomy" id="2740404"/>
    <lineage>
        <taxon>Bacteria</taxon>
        <taxon>Pseudomonadati</taxon>
        <taxon>Campylobacterota</taxon>
        <taxon>Epsilonproteobacteria</taxon>
        <taxon>Campylobacterales</taxon>
        <taxon>Sulfurimonadaceae</taxon>
        <taxon>Sulfurimonas</taxon>
    </lineage>
</organism>
<dbReference type="Proteomes" id="UP000593994">
    <property type="component" value="Chromosome"/>
</dbReference>
<evidence type="ECO:0000256" key="1">
    <source>
        <dbReference type="SAM" id="SignalP"/>
    </source>
</evidence>
<proteinExistence type="predicted"/>
<dbReference type="KEGG" id="sbal:HUE88_09215"/>
<keyword evidence="2" id="KW-0449">Lipoprotein</keyword>
<dbReference type="RefSeq" id="WP_194368416.1">
    <property type="nucleotide sequence ID" value="NZ_CP054492.1"/>
</dbReference>
<evidence type="ECO:0000313" key="3">
    <source>
        <dbReference type="Proteomes" id="UP000593994"/>
    </source>
</evidence>
<feature type="chain" id="PRO_5032771441" evidence="1">
    <location>
        <begin position="21"/>
        <end position="336"/>
    </location>
</feature>
<dbReference type="EMBL" id="CP054492">
    <property type="protein sequence ID" value="QOY51303.1"/>
    <property type="molecule type" value="Genomic_DNA"/>
</dbReference>
<sequence length="336" mass="37796">MRISVNILLALLALSFGGCSVGKPSQALHVEKQLPLWYITPPVNNGVFIYGVGDGINREEAIKSALDNLVSKLGITISSQYNSATNTQKGYREYFTQTSSSDIRSEVSKIRISNYEVVEVHKQNYKHFVTLVSSDKKILTESLLKTLNQIYKKIEDKQKYISDMNILSRYSFYKESQQTLSQTLSTLLVLDSLDKDFDDAPYLKTMQILNNDFDLLLKNMSISFSSSKESRAFANAVKTALSETKIAIKPNSQNDKNNINISLSHKLDKAFSHGVYIAKSSVLIEVKDEKKNIIHSEQINVVGYSPQSDDIAMSDSVENFKQEIQKRDVLKILGVN</sequence>
<dbReference type="AlphaFoldDB" id="A0A7S7LUV5"/>
<dbReference type="Gene3D" id="3.10.28.20">
    <property type="entry name" value="Acetamidase/Formamidase-like domains"/>
    <property type="match status" value="1"/>
</dbReference>
<keyword evidence="1" id="KW-0732">Signal</keyword>
<protein>
    <submittedName>
        <fullName evidence="2">LPP20 family lipoprotein</fullName>
    </submittedName>
</protein>
<name>A0A7S7LUV5_9BACT</name>
<keyword evidence="3" id="KW-1185">Reference proteome</keyword>
<dbReference type="PROSITE" id="PS51257">
    <property type="entry name" value="PROKAR_LIPOPROTEIN"/>
    <property type="match status" value="1"/>
</dbReference>